<feature type="coiled-coil region" evidence="1">
    <location>
        <begin position="552"/>
        <end position="636"/>
    </location>
</feature>
<comment type="caution">
    <text evidence="3">The sequence shown here is derived from an EMBL/GenBank/DDBJ whole genome shotgun (WGS) entry which is preliminary data.</text>
</comment>
<sequence>MGGNGNGTANPTALSALTDKLAESDQERDHMRMELRSSNISLQDVQQRLQTLQRDKEKEDILVEKGATINRLARELEAAQSRLVGGETVRLKERAAQLCAERNAAKEQMEHDKLRASKGSRAATAQEASADLLRELERCSAQRKDTLHENAELNNLYLQVRSLYVTCTYTESVEGESRGDGAGGERRLVARVGALQRTAQGHAPRECRAEQLVSTASKGSRAATAQEASADLLRELERCSAQRKDTLHENAELNNLYLQVRSLYVTCTYTESVEGESRGDGAGGERRLVARVGALQRTAQGHAPRECRAEQLVSTASKGSRAATAQEASADLLRELERCSAQRKDTLHENAELNNLYLQVRSLYVTCTYTESVEGESRGDGAGGERRLVARACSARDAVNRELKDVTARTQLEREHFNTQERDYVERMEKYKQQIEKLNSELTSCRSELETANKRISELQREFTDKQKEKEMEPCMQCERHLKNVKYLDEQLSKCTKLQEQKSVGTNTEDVSTSAAPRSESIEHMVQDCDDVAAKKFTLEIKTIEMNCARRIKEIESEQLDAVAKLKELLERKAQEVETLKQFIIAERNKVTQILESKEKEISELIKEHNDMQADCQKAKDLLLEWKVKAEKYKERASRLGSLEDALKSEREDWKQKNSSCSREYQAMKVRVTEMQSKLAQMEEIREKLQMDYQLIQDKYRHAKKTIMTYKEYITKKDTHVNSEMNRIQDEYRKIFVKLQNQINYQVNCRIQQEKPSHSQAQSYHQTDVSRPSSTVEVSPD</sequence>
<evidence type="ECO:0000313" key="4">
    <source>
        <dbReference type="Proteomes" id="UP000037510"/>
    </source>
</evidence>
<dbReference type="STRING" id="104452.A0A0L7LMX7"/>
<feature type="coiled-coil region" evidence="1">
    <location>
        <begin position="14"/>
        <end position="142"/>
    </location>
</feature>
<keyword evidence="4" id="KW-1185">Reference proteome</keyword>
<evidence type="ECO:0000256" key="1">
    <source>
        <dbReference type="SAM" id="Coils"/>
    </source>
</evidence>
<feature type="compositionally biased region" description="Polar residues" evidence="2">
    <location>
        <begin position="758"/>
        <end position="781"/>
    </location>
</feature>
<dbReference type="EMBL" id="JTDY01000583">
    <property type="protein sequence ID" value="KOB76571.1"/>
    <property type="molecule type" value="Genomic_DNA"/>
</dbReference>
<keyword evidence="1" id="KW-0175">Coiled coil</keyword>
<feature type="coiled-coil region" evidence="1">
    <location>
        <begin position="421"/>
        <end position="469"/>
    </location>
</feature>
<name>A0A0L7LMX7_OPEBR</name>
<organism evidence="3 4">
    <name type="scientific">Operophtera brumata</name>
    <name type="common">Winter moth</name>
    <name type="synonym">Phalaena brumata</name>
    <dbReference type="NCBI Taxonomy" id="104452"/>
    <lineage>
        <taxon>Eukaryota</taxon>
        <taxon>Metazoa</taxon>
        <taxon>Ecdysozoa</taxon>
        <taxon>Arthropoda</taxon>
        <taxon>Hexapoda</taxon>
        <taxon>Insecta</taxon>
        <taxon>Pterygota</taxon>
        <taxon>Neoptera</taxon>
        <taxon>Endopterygota</taxon>
        <taxon>Lepidoptera</taxon>
        <taxon>Glossata</taxon>
        <taxon>Ditrysia</taxon>
        <taxon>Geometroidea</taxon>
        <taxon>Geometridae</taxon>
        <taxon>Larentiinae</taxon>
        <taxon>Operophtera</taxon>
    </lineage>
</organism>
<protein>
    <submittedName>
        <fullName evidence="3">Uncharacterized protein</fullName>
    </submittedName>
</protein>
<proteinExistence type="predicted"/>
<feature type="coiled-coil region" evidence="1">
    <location>
        <begin position="665"/>
        <end position="699"/>
    </location>
</feature>
<reference evidence="3 4" key="1">
    <citation type="journal article" date="2015" name="Genome Biol. Evol.">
        <title>The genome of winter moth (Operophtera brumata) provides a genomic perspective on sexual dimorphism and phenology.</title>
        <authorList>
            <person name="Derks M.F."/>
            <person name="Smit S."/>
            <person name="Salis L."/>
            <person name="Schijlen E."/>
            <person name="Bossers A."/>
            <person name="Mateman C."/>
            <person name="Pijl A.S."/>
            <person name="de Ridder D."/>
            <person name="Groenen M.A."/>
            <person name="Visser M.E."/>
            <person name="Megens H.J."/>
        </authorList>
    </citation>
    <scope>NUCLEOTIDE SEQUENCE [LARGE SCALE GENOMIC DNA]</scope>
    <source>
        <strain evidence="3">WM2013NL</strain>
        <tissue evidence="3">Head and thorax</tissue>
    </source>
</reference>
<feature type="region of interest" description="Disordered" evidence="2">
    <location>
        <begin position="754"/>
        <end position="781"/>
    </location>
</feature>
<accession>A0A0L7LMX7</accession>
<dbReference type="Proteomes" id="UP000037510">
    <property type="component" value="Unassembled WGS sequence"/>
</dbReference>
<gene>
    <name evidence="3" type="ORF">OBRU01_06006</name>
</gene>
<dbReference type="AlphaFoldDB" id="A0A0L7LMX7"/>
<evidence type="ECO:0000256" key="2">
    <source>
        <dbReference type="SAM" id="MobiDB-lite"/>
    </source>
</evidence>
<evidence type="ECO:0000313" key="3">
    <source>
        <dbReference type="EMBL" id="KOB76571.1"/>
    </source>
</evidence>